<comment type="caution">
    <text evidence="2">The sequence shown here is derived from an EMBL/GenBank/DDBJ whole genome shotgun (WGS) entry which is preliminary data.</text>
</comment>
<keyword evidence="3" id="KW-1185">Reference proteome</keyword>
<evidence type="ECO:0000256" key="1">
    <source>
        <dbReference type="SAM" id="Phobius"/>
    </source>
</evidence>
<feature type="transmembrane region" description="Helical" evidence="1">
    <location>
        <begin position="6"/>
        <end position="28"/>
    </location>
</feature>
<keyword evidence="1" id="KW-0472">Membrane</keyword>
<keyword evidence="1" id="KW-1133">Transmembrane helix</keyword>
<keyword evidence="1" id="KW-0812">Transmembrane</keyword>
<protein>
    <submittedName>
        <fullName evidence="2">Uncharacterized protein</fullName>
    </submittedName>
</protein>
<proteinExistence type="predicted"/>
<evidence type="ECO:0000313" key="2">
    <source>
        <dbReference type="EMBL" id="MEQ2219235.1"/>
    </source>
</evidence>
<dbReference type="Proteomes" id="UP001434883">
    <property type="component" value="Unassembled WGS sequence"/>
</dbReference>
<organism evidence="2 3">
    <name type="scientific">Xenoophorus captivus</name>
    <dbReference type="NCBI Taxonomy" id="1517983"/>
    <lineage>
        <taxon>Eukaryota</taxon>
        <taxon>Metazoa</taxon>
        <taxon>Chordata</taxon>
        <taxon>Craniata</taxon>
        <taxon>Vertebrata</taxon>
        <taxon>Euteleostomi</taxon>
        <taxon>Actinopterygii</taxon>
        <taxon>Neopterygii</taxon>
        <taxon>Teleostei</taxon>
        <taxon>Neoteleostei</taxon>
        <taxon>Acanthomorphata</taxon>
        <taxon>Ovalentaria</taxon>
        <taxon>Atherinomorphae</taxon>
        <taxon>Cyprinodontiformes</taxon>
        <taxon>Goodeidae</taxon>
        <taxon>Xenoophorus</taxon>
    </lineage>
</organism>
<accession>A0ABV0SFC6</accession>
<evidence type="ECO:0000313" key="3">
    <source>
        <dbReference type="Proteomes" id="UP001434883"/>
    </source>
</evidence>
<name>A0ABV0SFC6_9TELE</name>
<gene>
    <name evidence="2" type="ORF">XENOCAPTIV_014647</name>
</gene>
<dbReference type="EMBL" id="JAHRIN010078653">
    <property type="protein sequence ID" value="MEQ2219235.1"/>
    <property type="molecule type" value="Genomic_DNA"/>
</dbReference>
<reference evidence="2 3" key="1">
    <citation type="submission" date="2021-06" db="EMBL/GenBank/DDBJ databases">
        <authorList>
            <person name="Palmer J.M."/>
        </authorList>
    </citation>
    <scope>NUCLEOTIDE SEQUENCE [LARGE SCALE GENOMIC DNA]</scope>
    <source>
        <strain evidence="2 3">XC_2019</strain>
        <tissue evidence="2">Muscle</tissue>
    </source>
</reference>
<sequence length="173" mass="18921">MRVLSFIANGFYIYYPMLIVILCIATYFRSAELILCFRPSEAKYSRSGTRAERDCIELLQDAEPLDFNADALTDDPLDAESGREELVSGSEVSIMNTEPAAVYSVFSGLQEGVICPCPRLGTAYLTTSDLAACRDEPTSPPNMHVNNPTSQRCLRETFSTPCSVITSSITAGP</sequence>